<evidence type="ECO:0000256" key="4">
    <source>
        <dbReference type="ARBA" id="ARBA00022723"/>
    </source>
</evidence>
<evidence type="ECO:0000256" key="9">
    <source>
        <dbReference type="ARBA" id="ARBA00023172"/>
    </source>
</evidence>
<evidence type="ECO:0000313" key="14">
    <source>
        <dbReference type="EMBL" id="MEK8133135.1"/>
    </source>
</evidence>
<keyword evidence="8 13" id="KW-0460">Magnesium</keyword>
<dbReference type="RefSeq" id="WP_341420267.1">
    <property type="nucleotide sequence ID" value="NZ_JBBPCC010000046.1"/>
</dbReference>
<evidence type="ECO:0000256" key="2">
    <source>
        <dbReference type="ARBA" id="ARBA00022490"/>
    </source>
</evidence>
<comment type="function">
    <text evidence="13">Endonuclease that resolves Holliday junction intermediates in genetic recombination. Cleaves mobile four-strand junctions by introducing symmetrical nicks in paired strands. Promotes annealing of linear ssDNA with homologous dsDNA. Required for DNA repair, homologous recombination and chromosome segregation.</text>
</comment>
<keyword evidence="7 13" id="KW-0378">Hydrolase</keyword>
<dbReference type="EC" id="3.1.21.10" evidence="13"/>
<comment type="catalytic activity">
    <reaction evidence="13">
        <text>Endonucleolytic cleavage at a junction such as a reciprocal single-stranded crossover between two homologous DNA duplexes (Holliday junction).</text>
        <dbReference type="EC" id="3.1.21.10"/>
    </reaction>
</comment>
<dbReference type="EMBL" id="JBBPCC010000046">
    <property type="protein sequence ID" value="MEK8133135.1"/>
    <property type="molecule type" value="Genomic_DNA"/>
</dbReference>
<keyword evidence="4 13" id="KW-0479">Metal-binding</keyword>
<keyword evidence="10 13" id="KW-0234">DNA repair</keyword>
<gene>
    <name evidence="13" type="primary">recU</name>
    <name evidence="14" type="ORF">WMW72_35255</name>
</gene>
<dbReference type="Pfam" id="PF03838">
    <property type="entry name" value="RecU"/>
    <property type="match status" value="1"/>
</dbReference>
<accession>A0ABU9DW76</accession>
<keyword evidence="15" id="KW-1185">Reference proteome</keyword>
<keyword evidence="2 13" id="KW-0963">Cytoplasm</keyword>
<evidence type="ECO:0000313" key="15">
    <source>
        <dbReference type="Proteomes" id="UP001469365"/>
    </source>
</evidence>
<reference evidence="14 15" key="1">
    <citation type="submission" date="2024-04" db="EMBL/GenBank/DDBJ databases">
        <title>draft genome sequnece of Paenibacillus filicis.</title>
        <authorList>
            <person name="Kim D.-U."/>
        </authorList>
    </citation>
    <scope>NUCLEOTIDE SEQUENCE [LARGE SCALE GENOMIC DNA]</scope>
    <source>
        <strain evidence="14 15">KACC14197</strain>
    </source>
</reference>
<feature type="binding site" evidence="13">
    <location>
        <position position="83"/>
    </location>
    <ligand>
        <name>Mg(2+)</name>
        <dbReference type="ChEBI" id="CHEBI:18420"/>
    </ligand>
</feature>
<evidence type="ECO:0000256" key="7">
    <source>
        <dbReference type="ARBA" id="ARBA00022801"/>
    </source>
</evidence>
<evidence type="ECO:0000256" key="11">
    <source>
        <dbReference type="ARBA" id="ARBA00023447"/>
    </source>
</evidence>
<evidence type="ECO:0000256" key="8">
    <source>
        <dbReference type="ARBA" id="ARBA00022842"/>
    </source>
</evidence>
<dbReference type="InterPro" id="IPR011335">
    <property type="entry name" value="Restrct_endonuc-II-like"/>
</dbReference>
<feature type="binding site" evidence="13">
    <location>
        <position position="48"/>
    </location>
    <ligand>
        <name>Mg(2+)</name>
        <dbReference type="ChEBI" id="CHEBI:18420"/>
    </ligand>
</feature>
<evidence type="ECO:0000256" key="3">
    <source>
        <dbReference type="ARBA" id="ARBA00022722"/>
    </source>
</evidence>
<protein>
    <recommendedName>
        <fullName evidence="12 13">Holliday junction resolvase RecU</fullName>
        <ecNumber evidence="13">3.1.21.10</ecNumber>
    </recommendedName>
    <alternativeName>
        <fullName evidence="13">Recombination protein U homolog</fullName>
    </alternativeName>
</protein>
<comment type="subcellular location">
    <subcellularLocation>
        <location evidence="1 13">Cytoplasm</location>
    </subcellularLocation>
</comment>
<evidence type="ECO:0000256" key="13">
    <source>
        <dbReference type="HAMAP-Rule" id="MF_00130"/>
    </source>
</evidence>
<organism evidence="14 15">
    <name type="scientific">Paenibacillus filicis</name>
    <dbReference type="NCBI Taxonomy" id="669464"/>
    <lineage>
        <taxon>Bacteria</taxon>
        <taxon>Bacillati</taxon>
        <taxon>Bacillota</taxon>
        <taxon>Bacilli</taxon>
        <taxon>Bacillales</taxon>
        <taxon>Paenibacillaceae</taxon>
        <taxon>Paenibacillus</taxon>
    </lineage>
</organism>
<dbReference type="InterPro" id="IPR004612">
    <property type="entry name" value="Resolv_RecU"/>
</dbReference>
<evidence type="ECO:0000256" key="1">
    <source>
        <dbReference type="ARBA" id="ARBA00004496"/>
    </source>
</evidence>
<evidence type="ECO:0000256" key="5">
    <source>
        <dbReference type="ARBA" id="ARBA00022759"/>
    </source>
</evidence>
<keyword evidence="5 13" id="KW-0255">Endonuclease</keyword>
<dbReference type="InterPro" id="IPR011856">
    <property type="entry name" value="tRNA_endonuc-like_dom_sf"/>
</dbReference>
<feature type="site" description="Transition state stabilizer" evidence="13">
    <location>
        <position position="66"/>
    </location>
</feature>
<keyword evidence="9 13" id="KW-0233">DNA recombination</keyword>
<feature type="binding site" evidence="13">
    <location>
        <position position="50"/>
    </location>
    <ligand>
        <name>Mg(2+)</name>
        <dbReference type="ChEBI" id="CHEBI:18420"/>
    </ligand>
</feature>
<comment type="cofactor">
    <cofactor evidence="13">
        <name>Mg(2+)</name>
        <dbReference type="ChEBI" id="CHEBI:18420"/>
    </cofactor>
    <text evidence="13">Binds 1 Mg(2+) ion per subunit.</text>
</comment>
<keyword evidence="3 13" id="KW-0540">Nuclease</keyword>
<feature type="binding site" evidence="13">
    <location>
        <position position="64"/>
    </location>
    <ligand>
        <name>Mg(2+)</name>
        <dbReference type="ChEBI" id="CHEBI:18420"/>
    </ligand>
</feature>
<dbReference type="Proteomes" id="UP001469365">
    <property type="component" value="Unassembled WGS sequence"/>
</dbReference>
<comment type="similarity">
    <text evidence="11 13">Belongs to the RecU family.</text>
</comment>
<evidence type="ECO:0000256" key="12">
    <source>
        <dbReference type="ARBA" id="ARBA00029523"/>
    </source>
</evidence>
<dbReference type="HAMAP" id="MF_00130">
    <property type="entry name" value="RecU"/>
    <property type="match status" value="1"/>
</dbReference>
<sequence>MDFEALIERSNERYDADGLAVVNKRPTPVHVTGKARGRVTGYFEKPSTVDFDGTLVGGRSVVFEAKQVKKANRFDLDNIHDHQVEYLAKCHQLGGIAFVLIEIVMSQTVYMLPYPTFKSFWDNRNGGRRGCKSISVEALDVHAEIVEPGLVPVDWLPVVNKIWSL</sequence>
<dbReference type="CDD" id="cd22354">
    <property type="entry name" value="RecU-like"/>
    <property type="match status" value="1"/>
</dbReference>
<evidence type="ECO:0000256" key="10">
    <source>
        <dbReference type="ARBA" id="ARBA00023204"/>
    </source>
</evidence>
<comment type="caution">
    <text evidence="14">The sequence shown here is derived from an EMBL/GenBank/DDBJ whole genome shotgun (WGS) entry which is preliminary data.</text>
</comment>
<evidence type="ECO:0000256" key="6">
    <source>
        <dbReference type="ARBA" id="ARBA00022763"/>
    </source>
</evidence>
<dbReference type="Gene3D" id="3.40.1350.10">
    <property type="match status" value="1"/>
</dbReference>
<keyword evidence="6 13" id="KW-0227">DNA damage</keyword>
<name>A0ABU9DW76_9BACL</name>
<proteinExistence type="inferred from homology"/>
<dbReference type="SUPFAM" id="SSF52980">
    <property type="entry name" value="Restriction endonuclease-like"/>
    <property type="match status" value="1"/>
</dbReference>